<sequence>MLDAGRILQWIDSIPPPRLTKRHRSSPSPSPSPPTKKRKRCRLPTPTMSSSTGTPSKRPRLPADESDEFDEMATPRAVPQVPAPKRSRTQSSQSSSSVSSSACKSPAKTLAKLAISVDTVPVSYEDILPRASQVLGPALHRLATNLPDETFPRNIVPQSLKPKLSEYSWFQPSNVPEQTYYQDIRPLDDAKVELSAVQDIVTYSRILKMERGSEASWNDWVHSPVLHLALRGHSKVGYRNVTTASISPRELLAQLSGPGIQPLANNATRMVDYAMYVDLTESRRLRAFLADCNAESVNATAYEGLCTRPIAVSIETKKPETADTNKALTQLTVWMILHFKRLQQLIPNKQLPGVPMILVLGSYWDLYFYIPNGNNHPDIIGPINIGRTESYLQTYRLLASLRVVAEWAATAFDEWWSEALL</sequence>
<organism evidence="3 4">
    <name type="scientific">Phyllosticta citrichinensis</name>
    <dbReference type="NCBI Taxonomy" id="1130410"/>
    <lineage>
        <taxon>Eukaryota</taxon>
        <taxon>Fungi</taxon>
        <taxon>Dikarya</taxon>
        <taxon>Ascomycota</taxon>
        <taxon>Pezizomycotina</taxon>
        <taxon>Dothideomycetes</taxon>
        <taxon>Dothideomycetes incertae sedis</taxon>
        <taxon>Botryosphaeriales</taxon>
        <taxon>Phyllostictaceae</taxon>
        <taxon>Phyllosticta</taxon>
    </lineage>
</organism>
<evidence type="ECO:0000256" key="1">
    <source>
        <dbReference type="SAM" id="MobiDB-lite"/>
    </source>
</evidence>
<proteinExistence type="predicted"/>
<feature type="region of interest" description="Disordered" evidence="1">
    <location>
        <begin position="1"/>
        <end position="103"/>
    </location>
</feature>
<reference evidence="3 4" key="1">
    <citation type="journal article" date="2022" name="G3 (Bethesda)">
        <title>Enemy or ally: a genomic approach to elucidate the lifestyle of Phyllosticta citrichinaensis.</title>
        <authorList>
            <person name="Buijs V.A."/>
            <person name="Groenewald J.Z."/>
            <person name="Haridas S."/>
            <person name="LaButti K.M."/>
            <person name="Lipzen A."/>
            <person name="Martin F.M."/>
            <person name="Barry K."/>
            <person name="Grigoriev I.V."/>
            <person name="Crous P.W."/>
            <person name="Seidl M.F."/>
        </authorList>
    </citation>
    <scope>NUCLEOTIDE SEQUENCE [LARGE SCALE GENOMIC DNA]</scope>
    <source>
        <strain evidence="3 4">CBS 129764</strain>
    </source>
</reference>
<evidence type="ECO:0000313" key="3">
    <source>
        <dbReference type="EMBL" id="KAK8152118.1"/>
    </source>
</evidence>
<protein>
    <recommendedName>
        <fullName evidence="2">PD-(D/E)XK nuclease-like domain-containing protein</fullName>
    </recommendedName>
</protein>
<dbReference type="Pfam" id="PF20516">
    <property type="entry name" value="PDDEXK_12"/>
    <property type="match status" value="1"/>
</dbReference>
<dbReference type="InterPro" id="IPR046797">
    <property type="entry name" value="PDDEXK_12"/>
</dbReference>
<dbReference type="Proteomes" id="UP001456524">
    <property type="component" value="Unassembled WGS sequence"/>
</dbReference>
<dbReference type="EMBL" id="JBBWUH010000015">
    <property type="protein sequence ID" value="KAK8152118.1"/>
    <property type="molecule type" value="Genomic_DNA"/>
</dbReference>
<feature type="compositionally biased region" description="Low complexity" evidence="1">
    <location>
        <begin position="44"/>
        <end position="56"/>
    </location>
</feature>
<comment type="caution">
    <text evidence="3">The sequence shown here is derived from an EMBL/GenBank/DDBJ whole genome shotgun (WGS) entry which is preliminary data.</text>
</comment>
<accession>A0ABR1XFG4</accession>
<evidence type="ECO:0000259" key="2">
    <source>
        <dbReference type="Pfam" id="PF20516"/>
    </source>
</evidence>
<evidence type="ECO:0000313" key="4">
    <source>
        <dbReference type="Proteomes" id="UP001456524"/>
    </source>
</evidence>
<feature type="compositionally biased region" description="Low complexity" evidence="1">
    <location>
        <begin position="89"/>
        <end position="101"/>
    </location>
</feature>
<keyword evidence="4" id="KW-1185">Reference proteome</keyword>
<gene>
    <name evidence="3" type="ORF">IWX90DRAFT_89042</name>
</gene>
<name>A0ABR1XFG4_9PEZI</name>
<feature type="domain" description="PD-(D/E)XK nuclease-like" evidence="2">
    <location>
        <begin position="179"/>
        <end position="412"/>
    </location>
</feature>